<feature type="transmembrane region" description="Helical" evidence="6">
    <location>
        <begin position="6"/>
        <end position="27"/>
    </location>
</feature>
<feature type="transmembrane region" description="Helical" evidence="6">
    <location>
        <begin position="142"/>
        <end position="165"/>
    </location>
</feature>
<evidence type="ECO:0000313" key="8">
    <source>
        <dbReference type="EMBL" id="DAB37178.1"/>
    </source>
</evidence>
<evidence type="ECO:0000259" key="7">
    <source>
        <dbReference type="Pfam" id="PF02687"/>
    </source>
</evidence>
<feature type="transmembrane region" description="Helical" evidence="6">
    <location>
        <begin position="240"/>
        <end position="263"/>
    </location>
</feature>
<dbReference type="InterPro" id="IPR003838">
    <property type="entry name" value="ABC3_permease_C"/>
</dbReference>
<dbReference type="STRING" id="366522.GCA_001548055_02029"/>
<dbReference type="AlphaFoldDB" id="A0A2D3W9U4"/>
<dbReference type="PANTHER" id="PTHR47755">
    <property type="entry name" value="CELL DIVISION PROTEIN FTSX"/>
    <property type="match status" value="1"/>
</dbReference>
<comment type="caution">
    <text evidence="8">The sequence shown here is derived from an EMBL/GenBank/DDBJ whole genome shotgun (WGS) entry which is preliminary data.</text>
</comment>
<evidence type="ECO:0000256" key="4">
    <source>
        <dbReference type="ARBA" id="ARBA00022989"/>
    </source>
</evidence>
<organism evidence="8 9">
    <name type="scientific">Sulfurospirillum cavolei</name>
    <dbReference type="NCBI Taxonomy" id="366522"/>
    <lineage>
        <taxon>Bacteria</taxon>
        <taxon>Pseudomonadati</taxon>
        <taxon>Campylobacterota</taxon>
        <taxon>Epsilonproteobacteria</taxon>
        <taxon>Campylobacterales</taxon>
        <taxon>Sulfurospirillaceae</taxon>
        <taxon>Sulfurospirillum</taxon>
    </lineage>
</organism>
<evidence type="ECO:0000256" key="2">
    <source>
        <dbReference type="ARBA" id="ARBA00022475"/>
    </source>
</evidence>
<feature type="domain" description="ABC3 transporter permease C-terminal" evidence="7">
    <location>
        <begin position="151"/>
        <end position="266"/>
    </location>
</feature>
<feature type="transmembrane region" description="Helical" evidence="6">
    <location>
        <begin position="177"/>
        <end position="197"/>
    </location>
</feature>
<keyword evidence="2" id="KW-1003">Cell membrane</keyword>
<proteinExistence type="predicted"/>
<keyword evidence="3 6" id="KW-0812">Transmembrane</keyword>
<evidence type="ECO:0000313" key="9">
    <source>
        <dbReference type="Proteomes" id="UP000231638"/>
    </source>
</evidence>
<evidence type="ECO:0000256" key="3">
    <source>
        <dbReference type="ARBA" id="ARBA00022692"/>
    </source>
</evidence>
<keyword evidence="4 6" id="KW-1133">Transmembrane helix</keyword>
<sequence>MKSISSHFSIFISSFVLLFSFQFTNVIKSIVNDYASKIVNDYAIVVVSSAELKEEELQKQIPEIESISEISSKKILDRLKNEMSSKNLALLQVALPKFYSLKLGSLPDKKRIETIKQKLSSITTISRVETFAKTHEKMFKMFLLLQAMVYIFTFFVACIAVLLILKQIRIWIYEHQRRMAIMALFGASFFMKSAMLYRMTLVDTLLSALCVCVFYDIVPRLPLAQAYAAELDVVLPSFNWLYEGSVLVGASFVFALIAVSIVARKIGRV</sequence>
<gene>
    <name evidence="8" type="ORF">CFH80_00940</name>
</gene>
<evidence type="ECO:0000256" key="1">
    <source>
        <dbReference type="ARBA" id="ARBA00004651"/>
    </source>
</evidence>
<dbReference type="Proteomes" id="UP000231638">
    <property type="component" value="Unassembled WGS sequence"/>
</dbReference>
<keyword evidence="5 6" id="KW-0472">Membrane</keyword>
<accession>A0A2D3W9U4</accession>
<dbReference type="EMBL" id="DLUG01000029">
    <property type="protein sequence ID" value="DAB37178.1"/>
    <property type="molecule type" value="Genomic_DNA"/>
</dbReference>
<keyword evidence="8" id="KW-0132">Cell division</keyword>
<dbReference type="Pfam" id="PF02687">
    <property type="entry name" value="FtsX"/>
    <property type="match status" value="1"/>
</dbReference>
<dbReference type="GO" id="GO:0051301">
    <property type="term" value="P:cell division"/>
    <property type="evidence" value="ECO:0007669"/>
    <property type="project" value="UniProtKB-KW"/>
</dbReference>
<dbReference type="GO" id="GO:0005886">
    <property type="term" value="C:plasma membrane"/>
    <property type="evidence" value="ECO:0007669"/>
    <property type="project" value="UniProtKB-SubCell"/>
</dbReference>
<dbReference type="GO" id="GO:0032153">
    <property type="term" value="C:cell division site"/>
    <property type="evidence" value="ECO:0007669"/>
    <property type="project" value="TreeGrafter"/>
</dbReference>
<protein>
    <submittedName>
        <fullName evidence="8">Cell division protein FtsX</fullName>
    </submittedName>
</protein>
<evidence type="ECO:0000256" key="5">
    <source>
        <dbReference type="ARBA" id="ARBA00023136"/>
    </source>
</evidence>
<evidence type="ECO:0000256" key="6">
    <source>
        <dbReference type="SAM" id="Phobius"/>
    </source>
</evidence>
<dbReference type="PANTHER" id="PTHR47755:SF1">
    <property type="entry name" value="CELL DIVISION PROTEIN FTSX"/>
    <property type="match status" value="1"/>
</dbReference>
<reference evidence="8 9" key="1">
    <citation type="journal article" date="2017" name="Front. Microbiol.">
        <title>Comparative Genomic Analysis of the Class Epsilonproteobacteria and Proposed Reclassification to Epsilonbacteraeota (phyl. nov.).</title>
        <authorList>
            <person name="Waite D.W."/>
            <person name="Vanwonterghem I."/>
            <person name="Rinke C."/>
            <person name="Parks D.H."/>
            <person name="Zhang Y."/>
            <person name="Takai K."/>
            <person name="Sievert S.M."/>
            <person name="Simon J."/>
            <person name="Campbell B.J."/>
            <person name="Hanson T.E."/>
            <person name="Woyke T."/>
            <person name="Klotz M.G."/>
            <person name="Hugenholtz P."/>
        </authorList>
    </citation>
    <scope>NUCLEOTIDE SEQUENCE [LARGE SCALE GENOMIC DNA]</scope>
    <source>
        <strain evidence="8">UBA11420</strain>
    </source>
</reference>
<comment type="subcellular location">
    <subcellularLocation>
        <location evidence="1">Cell membrane</location>
        <topology evidence="1">Multi-pass membrane protein</topology>
    </subcellularLocation>
</comment>
<name>A0A2D3W9U4_9BACT</name>
<feature type="transmembrane region" description="Helical" evidence="6">
    <location>
        <begin position="204"/>
        <end position="228"/>
    </location>
</feature>
<dbReference type="InterPro" id="IPR004513">
    <property type="entry name" value="FtsX"/>
</dbReference>
<keyword evidence="8" id="KW-0131">Cell cycle</keyword>